<sequence>MRLRRKTSPDDEPFRGNTGILAYDAEAAGEQLSMPRTRMN</sequence>
<dbReference type="STRING" id="1263868.RESH_00387"/>
<dbReference type="PATRIC" id="fig|1263868.3.peg.420"/>
<proteinExistence type="predicted"/>
<protein>
    <submittedName>
        <fullName evidence="2">Uncharacterized protein</fullName>
    </submittedName>
</protein>
<dbReference type="EMBL" id="ANOF01000011">
    <property type="protein sequence ID" value="EMI29063.1"/>
    <property type="molecule type" value="Genomic_DNA"/>
</dbReference>
<reference evidence="2 3" key="1">
    <citation type="journal article" date="2013" name="Mar. Genomics">
        <title>Expression of sulfatases in Rhodopirellula baltica and the diversity of sulfatases in the genus Rhodopirellula.</title>
        <authorList>
            <person name="Wegner C.E."/>
            <person name="Richter-Heitmann T."/>
            <person name="Klindworth A."/>
            <person name="Klockow C."/>
            <person name="Richter M."/>
            <person name="Achstetter T."/>
            <person name="Glockner F.O."/>
            <person name="Harder J."/>
        </authorList>
    </citation>
    <scope>NUCLEOTIDE SEQUENCE [LARGE SCALE GENOMIC DNA]</scope>
    <source>
        <strain evidence="2 3">SH398</strain>
    </source>
</reference>
<gene>
    <name evidence="2" type="ORF">RESH_00387</name>
</gene>
<accession>M5SBN0</accession>
<evidence type="ECO:0000256" key="1">
    <source>
        <dbReference type="SAM" id="MobiDB-lite"/>
    </source>
</evidence>
<dbReference type="Proteomes" id="UP000011996">
    <property type="component" value="Unassembled WGS sequence"/>
</dbReference>
<organism evidence="2 3">
    <name type="scientific">Rhodopirellula europaea SH398</name>
    <dbReference type="NCBI Taxonomy" id="1263868"/>
    <lineage>
        <taxon>Bacteria</taxon>
        <taxon>Pseudomonadati</taxon>
        <taxon>Planctomycetota</taxon>
        <taxon>Planctomycetia</taxon>
        <taxon>Pirellulales</taxon>
        <taxon>Pirellulaceae</taxon>
        <taxon>Rhodopirellula</taxon>
    </lineage>
</organism>
<name>M5SBN0_9BACT</name>
<feature type="region of interest" description="Disordered" evidence="1">
    <location>
        <begin position="1"/>
        <end position="40"/>
    </location>
</feature>
<dbReference type="AlphaFoldDB" id="M5SBN0"/>
<evidence type="ECO:0000313" key="3">
    <source>
        <dbReference type="Proteomes" id="UP000011996"/>
    </source>
</evidence>
<comment type="caution">
    <text evidence="2">The sequence shown here is derived from an EMBL/GenBank/DDBJ whole genome shotgun (WGS) entry which is preliminary data.</text>
</comment>
<evidence type="ECO:0000313" key="2">
    <source>
        <dbReference type="EMBL" id="EMI29063.1"/>
    </source>
</evidence>